<gene>
    <name evidence="15" type="ORF">Z043_109702</name>
</gene>
<comment type="caution">
    <text evidence="15">The sequence shown here is derived from an EMBL/GenBank/DDBJ whole genome shotgun (WGS) entry which is preliminary data.</text>
</comment>
<evidence type="ECO:0000256" key="8">
    <source>
        <dbReference type="ARBA" id="ARBA00022951"/>
    </source>
</evidence>
<keyword evidence="5" id="KW-0597">Phosphoprotein</keyword>
<evidence type="ECO:0000256" key="4">
    <source>
        <dbReference type="ARBA" id="ARBA00006504"/>
    </source>
</evidence>
<evidence type="ECO:0000313" key="15">
    <source>
        <dbReference type="EMBL" id="KPP71398.1"/>
    </source>
</evidence>
<dbReference type="NCBIfam" id="TIGR01294">
    <property type="entry name" value="P_lamban"/>
    <property type="match status" value="1"/>
</dbReference>
<evidence type="ECO:0000256" key="10">
    <source>
        <dbReference type="ARBA" id="ARBA00022990"/>
    </source>
</evidence>
<protein>
    <recommendedName>
        <fullName evidence="13">Phospholamban</fullName>
    </recommendedName>
</protein>
<evidence type="ECO:0000256" key="6">
    <source>
        <dbReference type="ARBA" id="ARBA00022692"/>
    </source>
</evidence>
<evidence type="ECO:0000256" key="1">
    <source>
        <dbReference type="ARBA" id="ARBA00004281"/>
    </source>
</evidence>
<proteinExistence type="inferred from homology"/>
<comment type="similarity">
    <text evidence="4">Belongs to the phospholamban family.</text>
</comment>
<reference evidence="15 16" key="1">
    <citation type="submission" date="2015-08" db="EMBL/GenBank/DDBJ databases">
        <title>The genome of the Asian arowana (Scleropages formosus).</title>
        <authorList>
            <person name="Tan M.H."/>
            <person name="Gan H.M."/>
            <person name="Croft L.J."/>
            <person name="Austin C.M."/>
        </authorList>
    </citation>
    <scope>NUCLEOTIDE SEQUENCE [LARGE SCALE GENOMIC DNA]</scope>
    <source>
        <strain evidence="15">Aro1</strain>
    </source>
</reference>
<evidence type="ECO:0000313" key="16">
    <source>
        <dbReference type="Proteomes" id="UP000034805"/>
    </source>
</evidence>
<dbReference type="CDD" id="cd20250">
    <property type="entry name" value="Phospholamban"/>
    <property type="match status" value="1"/>
</dbReference>
<evidence type="ECO:0000256" key="3">
    <source>
        <dbReference type="ARBA" id="ARBA00004389"/>
    </source>
</evidence>
<evidence type="ECO:0000256" key="14">
    <source>
        <dbReference type="SAM" id="Phobius"/>
    </source>
</evidence>
<feature type="transmembrane region" description="Helical" evidence="14">
    <location>
        <begin position="70"/>
        <end position="93"/>
    </location>
</feature>
<dbReference type="GO" id="GO:0031966">
    <property type="term" value="C:mitochondrial membrane"/>
    <property type="evidence" value="ECO:0007669"/>
    <property type="project" value="UniProtKB-SubCell"/>
</dbReference>
<keyword evidence="7" id="KW-0256">Endoplasmic reticulum</keyword>
<comment type="subcellular location">
    <subcellularLocation>
        <location evidence="3">Endoplasmic reticulum membrane</location>
        <topology evidence="3">Single-pass membrane protein</topology>
    </subcellularLocation>
    <subcellularLocation>
        <location evidence="2">Mitochondrion membrane</location>
        <topology evidence="2">Single-pass membrane protein</topology>
    </subcellularLocation>
    <subcellularLocation>
        <location evidence="1">Sarcoplasmic reticulum membrane</location>
        <topology evidence="1">Single-pass membrane protein</topology>
    </subcellularLocation>
</comment>
<sequence length="376" mass="41273">MVLTYSCNWCPHFPLNPHTYPHFLAEPTAKHLTTLFPANMEKVQHITRSAIRRASNIEVPPQAKQNTQDLFVNFCLILICLLLIYIILLLIGQHWCIMDLVNNRGLNLILNFLLIVVVLILMLILVKLIQGLPPHGSWPDRYSTGLECICSLSHIWVRTAGWMGEPPTDLCPRDVLLCPGAEGLQAVLQAAQSGAVLKPAVQRAVGLHPTSNDPSHAGLLRASQTGPLTGVVGCEVLQGPLEDEASSLELDGEGMTCAVGMQPTGVEHSRAAPEGHKAQGWQCLGPGSLQQGKASLGVPAHAPFLCRRRNTASLFQIPLKAEIMLPQKCRPWTASMTSIKLQEFPLQAWLTPEERQLFFVMDHLTQGFPPGLCQDI</sequence>
<dbReference type="GO" id="GO:0010459">
    <property type="term" value="P:negative regulation of heart rate"/>
    <property type="evidence" value="ECO:0007669"/>
    <property type="project" value="TreeGrafter"/>
</dbReference>
<dbReference type="InterPro" id="IPR005984">
    <property type="entry name" value="PLB"/>
</dbReference>
<dbReference type="PANTHER" id="PTHR21194">
    <property type="entry name" value="CARDIAC PHOSPHOLAMBAN"/>
    <property type="match status" value="1"/>
</dbReference>
<dbReference type="GO" id="GO:0033017">
    <property type="term" value="C:sarcoplasmic reticulum membrane"/>
    <property type="evidence" value="ECO:0007669"/>
    <property type="project" value="UniProtKB-SubCell"/>
</dbReference>
<name>A0A0P7VDQ7_SCLFO</name>
<dbReference type="Proteomes" id="UP000034805">
    <property type="component" value="Unassembled WGS sequence"/>
</dbReference>
<keyword evidence="6 14" id="KW-0812">Transmembrane</keyword>
<dbReference type="EMBL" id="JARO02003000">
    <property type="protein sequence ID" value="KPP71398.1"/>
    <property type="molecule type" value="Genomic_DNA"/>
</dbReference>
<keyword evidence="9 14" id="KW-1133">Transmembrane helix</keyword>
<keyword evidence="10" id="KW-0007">Acetylation</keyword>
<keyword evidence="11" id="KW-0496">Mitochondrion</keyword>
<organism evidence="15 16">
    <name type="scientific">Scleropages formosus</name>
    <name type="common">Asian bonytongue</name>
    <name type="synonym">Osteoglossum formosum</name>
    <dbReference type="NCBI Taxonomy" id="113540"/>
    <lineage>
        <taxon>Eukaryota</taxon>
        <taxon>Metazoa</taxon>
        <taxon>Chordata</taxon>
        <taxon>Craniata</taxon>
        <taxon>Vertebrata</taxon>
        <taxon>Euteleostomi</taxon>
        <taxon>Actinopterygii</taxon>
        <taxon>Neopterygii</taxon>
        <taxon>Teleostei</taxon>
        <taxon>Osteoglossocephala</taxon>
        <taxon>Osteoglossomorpha</taxon>
        <taxon>Osteoglossiformes</taxon>
        <taxon>Osteoglossidae</taxon>
        <taxon>Scleropages</taxon>
    </lineage>
</organism>
<keyword evidence="8" id="KW-0703">Sarcoplasmic reticulum</keyword>
<evidence type="ECO:0000256" key="11">
    <source>
        <dbReference type="ARBA" id="ARBA00023128"/>
    </source>
</evidence>
<dbReference type="STRING" id="113540.ENSSFOP00015025417"/>
<dbReference type="Gene3D" id="1.20.5.290">
    <property type="entry name" value="Phospholamban"/>
    <property type="match status" value="1"/>
</dbReference>
<dbReference type="PANTHER" id="PTHR21194:SF1">
    <property type="entry name" value="CARDIAC PHOSPHOLAMBAN"/>
    <property type="match status" value="1"/>
</dbReference>
<evidence type="ECO:0000256" key="7">
    <source>
        <dbReference type="ARBA" id="ARBA00022824"/>
    </source>
</evidence>
<dbReference type="GO" id="GO:0042030">
    <property type="term" value="F:ATPase inhibitor activity"/>
    <property type="evidence" value="ECO:0007669"/>
    <property type="project" value="InterPro"/>
</dbReference>
<evidence type="ECO:0000256" key="5">
    <source>
        <dbReference type="ARBA" id="ARBA00022553"/>
    </source>
</evidence>
<dbReference type="Pfam" id="PF04272">
    <property type="entry name" value="Phospholamban"/>
    <property type="match status" value="1"/>
</dbReference>
<evidence type="ECO:0000256" key="12">
    <source>
        <dbReference type="ARBA" id="ARBA00023136"/>
    </source>
</evidence>
<keyword evidence="12 14" id="KW-0472">Membrane</keyword>
<evidence type="ECO:0000256" key="13">
    <source>
        <dbReference type="ARBA" id="ARBA00049747"/>
    </source>
</evidence>
<dbReference type="AlphaFoldDB" id="A0A0P7VDQ7"/>
<evidence type="ECO:0000256" key="2">
    <source>
        <dbReference type="ARBA" id="ARBA00004304"/>
    </source>
</evidence>
<evidence type="ECO:0000256" key="9">
    <source>
        <dbReference type="ARBA" id="ARBA00022989"/>
    </source>
</evidence>
<accession>A0A0P7VDQ7</accession>
<feature type="transmembrane region" description="Helical" evidence="14">
    <location>
        <begin position="105"/>
        <end position="126"/>
    </location>
</feature>
<dbReference type="GO" id="GO:1902081">
    <property type="term" value="P:negative regulation of calcium ion import into sarcoplasmic reticulum"/>
    <property type="evidence" value="ECO:0007669"/>
    <property type="project" value="TreeGrafter"/>
</dbReference>